<organism evidence="1 2">
    <name type="scientific">Corynespora cassiicola Philippines</name>
    <dbReference type="NCBI Taxonomy" id="1448308"/>
    <lineage>
        <taxon>Eukaryota</taxon>
        <taxon>Fungi</taxon>
        <taxon>Dikarya</taxon>
        <taxon>Ascomycota</taxon>
        <taxon>Pezizomycotina</taxon>
        <taxon>Dothideomycetes</taxon>
        <taxon>Pleosporomycetidae</taxon>
        <taxon>Pleosporales</taxon>
        <taxon>Corynesporascaceae</taxon>
        <taxon>Corynespora</taxon>
    </lineage>
</organism>
<sequence>MQHAAPLLTLPNELLYEIVSYLEPIRATRHTYSDALADYRRAGENGRRVRTLWALSQASLRLNAIATPSLYKNFIARQSRQAVAKVRRFLRTLIQRPDLAARVTYLEHTLGPSDYMLDGGVVVDTHDADCWSRDERLARLVGGLARARFGRMAWGVACRRAPDETHLLVLMACLPNLEVVGTALVRLAVPREVAAARGMFGESSWRVLYAPLAREGGCLEKLREVVLVRDGD</sequence>
<keyword evidence="2" id="KW-1185">Reference proteome</keyword>
<proteinExistence type="predicted"/>
<dbReference type="AlphaFoldDB" id="A0A2T2NVY5"/>
<dbReference type="Proteomes" id="UP000240883">
    <property type="component" value="Unassembled WGS sequence"/>
</dbReference>
<evidence type="ECO:0000313" key="1">
    <source>
        <dbReference type="EMBL" id="PSN69587.1"/>
    </source>
</evidence>
<reference evidence="1 2" key="1">
    <citation type="journal article" date="2018" name="Front. Microbiol.">
        <title>Genome-Wide Analysis of Corynespora cassiicola Leaf Fall Disease Putative Effectors.</title>
        <authorList>
            <person name="Lopez D."/>
            <person name="Ribeiro S."/>
            <person name="Label P."/>
            <person name="Fumanal B."/>
            <person name="Venisse J.S."/>
            <person name="Kohler A."/>
            <person name="de Oliveira R.R."/>
            <person name="Labutti K."/>
            <person name="Lipzen A."/>
            <person name="Lail K."/>
            <person name="Bauer D."/>
            <person name="Ohm R.A."/>
            <person name="Barry K.W."/>
            <person name="Spatafora J."/>
            <person name="Grigoriev I.V."/>
            <person name="Martin F.M."/>
            <person name="Pujade-Renaud V."/>
        </authorList>
    </citation>
    <scope>NUCLEOTIDE SEQUENCE [LARGE SCALE GENOMIC DNA]</scope>
    <source>
        <strain evidence="1 2">Philippines</strain>
    </source>
</reference>
<dbReference type="EMBL" id="KZ678132">
    <property type="protein sequence ID" value="PSN69587.1"/>
    <property type="molecule type" value="Genomic_DNA"/>
</dbReference>
<dbReference type="OrthoDB" id="3783332at2759"/>
<accession>A0A2T2NVY5</accession>
<evidence type="ECO:0000313" key="2">
    <source>
        <dbReference type="Proteomes" id="UP000240883"/>
    </source>
</evidence>
<gene>
    <name evidence="1" type="ORF">BS50DRAFT_631593</name>
</gene>
<protein>
    <submittedName>
        <fullName evidence="1">Uncharacterized protein</fullName>
    </submittedName>
</protein>
<name>A0A2T2NVY5_CORCC</name>